<dbReference type="GeneID" id="63779835"/>
<keyword evidence="3" id="KW-1185">Reference proteome</keyword>
<dbReference type="RefSeq" id="XP_040713105.1">
    <property type="nucleotide sequence ID" value="XM_040863623.1"/>
</dbReference>
<accession>A0A1Y2DNL3</accession>
<proteinExistence type="predicted"/>
<gene>
    <name evidence="2" type="ORF">BCR38DRAFT_48340</name>
</gene>
<organism evidence="2 3">
    <name type="scientific">Pseudomassariella vexata</name>
    <dbReference type="NCBI Taxonomy" id="1141098"/>
    <lineage>
        <taxon>Eukaryota</taxon>
        <taxon>Fungi</taxon>
        <taxon>Dikarya</taxon>
        <taxon>Ascomycota</taxon>
        <taxon>Pezizomycotina</taxon>
        <taxon>Sordariomycetes</taxon>
        <taxon>Xylariomycetidae</taxon>
        <taxon>Amphisphaeriales</taxon>
        <taxon>Pseudomassariaceae</taxon>
        <taxon>Pseudomassariella</taxon>
    </lineage>
</organism>
<sequence>MTAFPTSTTSPQALATPILIDNCCGVPTGACVYCFSRLMQGAKKNSVGILTGYGYRLNLGSSTIYLRLLIFINVVLALVLKTIHAWLVRFWKRTFTNKYDQPMCCNFNPSMSNISSLILECSVCRGTQRKPSRKNSRCISIRTLTVMLLLII</sequence>
<protein>
    <submittedName>
        <fullName evidence="2">Uncharacterized protein</fullName>
    </submittedName>
</protein>
<keyword evidence="1" id="KW-0812">Transmembrane</keyword>
<name>A0A1Y2DNL3_9PEZI</name>
<feature type="transmembrane region" description="Helical" evidence="1">
    <location>
        <begin position="64"/>
        <end position="88"/>
    </location>
</feature>
<comment type="caution">
    <text evidence="2">The sequence shown here is derived from an EMBL/GenBank/DDBJ whole genome shotgun (WGS) entry which is preliminary data.</text>
</comment>
<dbReference type="Proteomes" id="UP000193689">
    <property type="component" value="Unassembled WGS sequence"/>
</dbReference>
<keyword evidence="1" id="KW-1133">Transmembrane helix</keyword>
<reference evidence="2 3" key="1">
    <citation type="submission" date="2016-07" db="EMBL/GenBank/DDBJ databases">
        <title>Pervasive Adenine N6-methylation of Active Genes in Fungi.</title>
        <authorList>
            <consortium name="DOE Joint Genome Institute"/>
            <person name="Mondo S.J."/>
            <person name="Dannebaum R.O."/>
            <person name="Kuo R.C."/>
            <person name="Labutti K."/>
            <person name="Haridas S."/>
            <person name="Kuo A."/>
            <person name="Salamov A."/>
            <person name="Ahrendt S.R."/>
            <person name="Lipzen A."/>
            <person name="Sullivan W."/>
            <person name="Andreopoulos W.B."/>
            <person name="Clum A."/>
            <person name="Lindquist E."/>
            <person name="Daum C."/>
            <person name="Ramamoorthy G.K."/>
            <person name="Gryganskyi A."/>
            <person name="Culley D."/>
            <person name="Magnuson J.K."/>
            <person name="James T.Y."/>
            <person name="O'Malley M.A."/>
            <person name="Stajich J.E."/>
            <person name="Spatafora J.W."/>
            <person name="Visel A."/>
            <person name="Grigoriev I.V."/>
        </authorList>
    </citation>
    <scope>NUCLEOTIDE SEQUENCE [LARGE SCALE GENOMIC DNA]</scope>
    <source>
        <strain evidence="2 3">CBS 129021</strain>
    </source>
</reference>
<dbReference type="InParanoid" id="A0A1Y2DNL3"/>
<evidence type="ECO:0000256" key="1">
    <source>
        <dbReference type="SAM" id="Phobius"/>
    </source>
</evidence>
<evidence type="ECO:0000313" key="3">
    <source>
        <dbReference type="Proteomes" id="UP000193689"/>
    </source>
</evidence>
<dbReference type="EMBL" id="MCFJ01000011">
    <property type="protein sequence ID" value="ORY60878.1"/>
    <property type="molecule type" value="Genomic_DNA"/>
</dbReference>
<keyword evidence="1" id="KW-0472">Membrane</keyword>
<evidence type="ECO:0000313" key="2">
    <source>
        <dbReference type="EMBL" id="ORY60878.1"/>
    </source>
</evidence>
<dbReference type="AlphaFoldDB" id="A0A1Y2DNL3"/>